<dbReference type="EMBL" id="NFZW01000002">
    <property type="protein sequence ID" value="RFA39011.1"/>
    <property type="molecule type" value="Genomic_DNA"/>
</dbReference>
<gene>
    <name evidence="1" type="ORF">CAL65_03715</name>
</gene>
<dbReference type="AlphaFoldDB" id="A0A3E0X2Z8"/>
<dbReference type="RefSeq" id="WP_116301021.1">
    <property type="nucleotide sequence ID" value="NZ_NFZV01000002.1"/>
</dbReference>
<sequence length="99" mass="11718">MYTFWLQRWLAINRAGTEIVFDWYDRWLQLARYGAFRRQSRASEPWIEQVVRHGELCRQASPRPRLVNCAAGYYSCCSFNLGVLYPVNDPVWANRSLEA</sequence>
<accession>A0A3E0X2Z8</accession>
<name>A0A3E0X2Z8_9GAMM</name>
<comment type="caution">
    <text evidence="1">The sequence shown here is derived from an EMBL/GenBank/DDBJ whole genome shotgun (WGS) entry which is preliminary data.</text>
</comment>
<evidence type="ECO:0000313" key="1">
    <source>
        <dbReference type="EMBL" id="RFA39011.1"/>
    </source>
</evidence>
<keyword evidence="2" id="KW-1185">Reference proteome</keyword>
<protein>
    <submittedName>
        <fullName evidence="1">Uncharacterized protein</fullName>
    </submittedName>
</protein>
<dbReference type="Proteomes" id="UP000256763">
    <property type="component" value="Unassembled WGS sequence"/>
</dbReference>
<reference evidence="2" key="1">
    <citation type="submission" date="2017-05" db="EMBL/GenBank/DDBJ databases">
        <authorList>
            <person name="Sharma S."/>
            <person name="Sidhu C."/>
            <person name="Pinnaka A.K."/>
        </authorList>
    </citation>
    <scope>NUCLEOTIDE SEQUENCE [LARGE SCALE GENOMIC DNA]</scope>
    <source>
        <strain evidence="2">AK93</strain>
    </source>
</reference>
<proteinExistence type="predicted"/>
<organism evidence="1 2">
    <name type="scientific">Alkalilimnicola ehrlichii</name>
    <dbReference type="NCBI Taxonomy" id="351052"/>
    <lineage>
        <taxon>Bacteria</taxon>
        <taxon>Pseudomonadati</taxon>
        <taxon>Pseudomonadota</taxon>
        <taxon>Gammaproteobacteria</taxon>
        <taxon>Chromatiales</taxon>
        <taxon>Ectothiorhodospiraceae</taxon>
        <taxon>Alkalilimnicola</taxon>
    </lineage>
</organism>
<evidence type="ECO:0000313" key="2">
    <source>
        <dbReference type="Proteomes" id="UP000256763"/>
    </source>
</evidence>